<dbReference type="OrthoDB" id="2919534at2759"/>
<protein>
    <submittedName>
        <fullName evidence="1">Uncharacterized protein</fullName>
    </submittedName>
</protein>
<accession>A0A9Q1JU30</accession>
<evidence type="ECO:0000313" key="2">
    <source>
        <dbReference type="Proteomes" id="UP001153076"/>
    </source>
</evidence>
<name>A0A9Q1JU30_9CARY</name>
<organism evidence="1 2">
    <name type="scientific">Carnegiea gigantea</name>
    <dbReference type="NCBI Taxonomy" id="171969"/>
    <lineage>
        <taxon>Eukaryota</taxon>
        <taxon>Viridiplantae</taxon>
        <taxon>Streptophyta</taxon>
        <taxon>Embryophyta</taxon>
        <taxon>Tracheophyta</taxon>
        <taxon>Spermatophyta</taxon>
        <taxon>Magnoliopsida</taxon>
        <taxon>eudicotyledons</taxon>
        <taxon>Gunneridae</taxon>
        <taxon>Pentapetalae</taxon>
        <taxon>Caryophyllales</taxon>
        <taxon>Cactineae</taxon>
        <taxon>Cactaceae</taxon>
        <taxon>Cactoideae</taxon>
        <taxon>Echinocereeae</taxon>
        <taxon>Carnegiea</taxon>
    </lineage>
</organism>
<dbReference type="EMBL" id="JAKOGI010000724">
    <property type="protein sequence ID" value="KAJ8431075.1"/>
    <property type="molecule type" value="Genomic_DNA"/>
</dbReference>
<gene>
    <name evidence="1" type="ORF">Cgig2_033683</name>
</gene>
<dbReference type="Proteomes" id="UP001153076">
    <property type="component" value="Unassembled WGS sequence"/>
</dbReference>
<sequence length="292" mass="31863">MICLPLCFGDKAKARNLEVDFLVINVPTAYNVILGRLTPHKVKAVIASHLLPLQFEADDGSIGKLQGDQRMARECYLISIQPLVERTFIIIAALMRSSLLAFVTEGRGLTRSLLVAQPIFISYGRVKIHQLRISTLGLGTTTILQYLTYTSNALLTSSPVALILGLSRSLGPSRGFDLRFGAALFPTNTVLYEAFVLGHRLFQLLVLCMKIANLPLQNGIRTVEAVNRLLQAIVTCSSLAEDGFTESDRAKAHDLANFSTKAHLEGRSAAKKSTVEAWVFAEGSPMACRATC</sequence>
<evidence type="ECO:0000313" key="1">
    <source>
        <dbReference type="EMBL" id="KAJ8431075.1"/>
    </source>
</evidence>
<proteinExistence type="predicted"/>
<keyword evidence="2" id="KW-1185">Reference proteome</keyword>
<reference evidence="1" key="1">
    <citation type="submission" date="2022-04" db="EMBL/GenBank/DDBJ databases">
        <title>Carnegiea gigantea Genome sequencing and assembly v2.</title>
        <authorList>
            <person name="Copetti D."/>
            <person name="Sanderson M.J."/>
            <person name="Burquez A."/>
            <person name="Wojciechowski M.F."/>
        </authorList>
    </citation>
    <scope>NUCLEOTIDE SEQUENCE</scope>
    <source>
        <strain evidence="1">SGP5-SGP5p</strain>
        <tissue evidence="1">Aerial part</tissue>
    </source>
</reference>
<comment type="caution">
    <text evidence="1">The sequence shown here is derived from an EMBL/GenBank/DDBJ whole genome shotgun (WGS) entry which is preliminary data.</text>
</comment>
<dbReference type="AlphaFoldDB" id="A0A9Q1JU30"/>